<reference evidence="3 4" key="1">
    <citation type="submission" date="2018-09" db="EMBL/GenBank/DDBJ databases">
        <title>Genomic Encyclopedia of Archaeal and Bacterial Type Strains, Phase II (KMG-II): from individual species to whole genera.</title>
        <authorList>
            <person name="Goeker M."/>
        </authorList>
    </citation>
    <scope>NUCLEOTIDE SEQUENCE [LARGE SCALE GENOMIC DNA]</scope>
    <source>
        <strain evidence="3 4">DSM 21950</strain>
    </source>
</reference>
<sequence length="170" mass="20046">MKEIDWTKFVRKIHIKSSIDKVYKCWATQHKLERWFLKKAEFKSADNLPRASKEFIQTGDTYSWQWYNWLGVENGKIIEANGRDKIVFAFADNEVEVLLTREKGMTLVCLTQSKIKTDEPSKMNNFVGCSNGWTFWMTNLKAYLEYKILLHNKSDDQTLNPNDGFEYINV</sequence>
<evidence type="ECO:0000259" key="2">
    <source>
        <dbReference type="Pfam" id="PF08327"/>
    </source>
</evidence>
<dbReference type="InterPro" id="IPR013538">
    <property type="entry name" value="ASHA1/2-like_C"/>
</dbReference>
<dbReference type="RefSeq" id="WP_120238854.1">
    <property type="nucleotide sequence ID" value="NZ_RAPQ01000008.1"/>
</dbReference>
<evidence type="ECO:0000313" key="4">
    <source>
        <dbReference type="Proteomes" id="UP000284531"/>
    </source>
</evidence>
<evidence type="ECO:0000256" key="1">
    <source>
        <dbReference type="ARBA" id="ARBA00006817"/>
    </source>
</evidence>
<evidence type="ECO:0000313" key="3">
    <source>
        <dbReference type="EMBL" id="RKE04039.1"/>
    </source>
</evidence>
<proteinExistence type="inferred from homology"/>
<dbReference type="OrthoDB" id="9800631at2"/>
<comment type="similarity">
    <text evidence="1">Belongs to the AHA1 family.</text>
</comment>
<comment type="caution">
    <text evidence="3">The sequence shown here is derived from an EMBL/GenBank/DDBJ whole genome shotgun (WGS) entry which is preliminary data.</text>
</comment>
<accession>A0A419X8W2</accession>
<dbReference type="AlphaFoldDB" id="A0A419X8W2"/>
<organism evidence="3 4">
    <name type="scientific">Marinifilum flexuosum</name>
    <dbReference type="NCBI Taxonomy" id="1117708"/>
    <lineage>
        <taxon>Bacteria</taxon>
        <taxon>Pseudomonadati</taxon>
        <taxon>Bacteroidota</taxon>
        <taxon>Bacteroidia</taxon>
        <taxon>Marinilabiliales</taxon>
        <taxon>Marinifilaceae</taxon>
    </lineage>
</organism>
<feature type="domain" description="Activator of Hsp90 ATPase homologue 1/2-like C-terminal" evidence="2">
    <location>
        <begin position="17"/>
        <end position="145"/>
    </location>
</feature>
<keyword evidence="4" id="KW-1185">Reference proteome</keyword>
<dbReference type="Pfam" id="PF08327">
    <property type="entry name" value="AHSA1"/>
    <property type="match status" value="1"/>
</dbReference>
<dbReference type="SUPFAM" id="SSF55961">
    <property type="entry name" value="Bet v1-like"/>
    <property type="match status" value="1"/>
</dbReference>
<gene>
    <name evidence="3" type="ORF">BXY64_1053</name>
</gene>
<name>A0A419X8W2_9BACT</name>
<dbReference type="EMBL" id="RAPQ01000008">
    <property type="protein sequence ID" value="RKE04039.1"/>
    <property type="molecule type" value="Genomic_DNA"/>
</dbReference>
<protein>
    <submittedName>
        <fullName evidence="3">Uncharacterized protein YndB with AHSA1/START domain</fullName>
    </submittedName>
</protein>
<dbReference type="Proteomes" id="UP000284531">
    <property type="component" value="Unassembled WGS sequence"/>
</dbReference>
<dbReference type="CDD" id="cd07814">
    <property type="entry name" value="SRPBCC_CalC_Aha1-like"/>
    <property type="match status" value="1"/>
</dbReference>
<dbReference type="InterPro" id="IPR023393">
    <property type="entry name" value="START-like_dom_sf"/>
</dbReference>
<dbReference type="Gene3D" id="3.30.530.20">
    <property type="match status" value="1"/>
</dbReference>